<evidence type="ECO:0000256" key="9">
    <source>
        <dbReference type="PROSITE-ProRule" id="PRU10141"/>
    </source>
</evidence>
<proteinExistence type="predicted"/>
<feature type="domain" description="Protein kinase" evidence="11">
    <location>
        <begin position="40"/>
        <end position="317"/>
    </location>
</feature>
<evidence type="ECO:0000256" key="6">
    <source>
        <dbReference type="ARBA" id="ARBA00022840"/>
    </source>
</evidence>
<dbReference type="Pfam" id="PF00069">
    <property type="entry name" value="Pkinase"/>
    <property type="match status" value="1"/>
</dbReference>
<evidence type="ECO:0000256" key="2">
    <source>
        <dbReference type="ARBA" id="ARBA00022527"/>
    </source>
</evidence>
<dbReference type="PANTHER" id="PTHR24356:SF163">
    <property type="entry name" value="3-PHOSPHOINOSITIDE-DEPENDENT PROTEIN KINASE 1-RELATED"/>
    <property type="match status" value="1"/>
</dbReference>
<keyword evidence="6 9" id="KW-0067">ATP-binding</keyword>
<dbReference type="PANTHER" id="PTHR24356">
    <property type="entry name" value="SERINE/THREONINE-PROTEIN KINASE"/>
    <property type="match status" value="1"/>
</dbReference>
<dbReference type="FunFam" id="3.30.200.20:FF:000042">
    <property type="entry name" value="Aurora kinase A"/>
    <property type="match status" value="1"/>
</dbReference>
<dbReference type="PROSITE" id="PS00108">
    <property type="entry name" value="PROTEIN_KINASE_ST"/>
    <property type="match status" value="1"/>
</dbReference>
<accession>A0AAD1Y769</accession>
<name>A0AAD1Y769_EUPCR</name>
<feature type="region of interest" description="Disordered" evidence="10">
    <location>
        <begin position="1"/>
        <end position="26"/>
    </location>
</feature>
<dbReference type="GO" id="GO:0004674">
    <property type="term" value="F:protein serine/threonine kinase activity"/>
    <property type="evidence" value="ECO:0007669"/>
    <property type="project" value="UniProtKB-KW"/>
</dbReference>
<evidence type="ECO:0000259" key="11">
    <source>
        <dbReference type="PROSITE" id="PS50011"/>
    </source>
</evidence>
<dbReference type="GO" id="GO:0005524">
    <property type="term" value="F:ATP binding"/>
    <property type="evidence" value="ECO:0007669"/>
    <property type="project" value="UniProtKB-UniRule"/>
</dbReference>
<dbReference type="Gene3D" id="1.10.510.10">
    <property type="entry name" value="Transferase(Phosphotransferase) domain 1"/>
    <property type="match status" value="1"/>
</dbReference>
<gene>
    <name evidence="12" type="ORF">ECRASSUSDP1_LOCUS28028</name>
</gene>
<dbReference type="AlphaFoldDB" id="A0AAD1Y769"/>
<dbReference type="EC" id="2.7.11.1" evidence="1"/>
<dbReference type="PROSITE" id="PS50011">
    <property type="entry name" value="PROTEIN_KINASE_DOM"/>
    <property type="match status" value="1"/>
</dbReference>
<keyword evidence="5" id="KW-0418">Kinase</keyword>
<evidence type="ECO:0000313" key="12">
    <source>
        <dbReference type="EMBL" id="CAI2386413.1"/>
    </source>
</evidence>
<organism evidence="12 13">
    <name type="scientific">Euplotes crassus</name>
    <dbReference type="NCBI Taxonomy" id="5936"/>
    <lineage>
        <taxon>Eukaryota</taxon>
        <taxon>Sar</taxon>
        <taxon>Alveolata</taxon>
        <taxon>Ciliophora</taxon>
        <taxon>Intramacronucleata</taxon>
        <taxon>Spirotrichea</taxon>
        <taxon>Hypotrichia</taxon>
        <taxon>Euplotida</taxon>
        <taxon>Euplotidae</taxon>
        <taxon>Moneuplotes</taxon>
    </lineage>
</organism>
<dbReference type="Proteomes" id="UP001295684">
    <property type="component" value="Unassembled WGS sequence"/>
</dbReference>
<dbReference type="InterPro" id="IPR000719">
    <property type="entry name" value="Prot_kinase_dom"/>
</dbReference>
<feature type="compositionally biased region" description="Polar residues" evidence="10">
    <location>
        <begin position="1"/>
        <end position="10"/>
    </location>
</feature>
<reference evidence="12" key="1">
    <citation type="submission" date="2023-07" db="EMBL/GenBank/DDBJ databases">
        <authorList>
            <consortium name="AG Swart"/>
            <person name="Singh M."/>
            <person name="Singh A."/>
            <person name="Seah K."/>
            <person name="Emmerich C."/>
        </authorList>
    </citation>
    <scope>NUCLEOTIDE SEQUENCE</scope>
    <source>
        <strain evidence="12">DP1</strain>
    </source>
</reference>
<dbReference type="SUPFAM" id="SSF56112">
    <property type="entry name" value="Protein kinase-like (PK-like)"/>
    <property type="match status" value="1"/>
</dbReference>
<comment type="catalytic activity">
    <reaction evidence="7">
        <text>L-threonyl-[protein] + ATP = O-phospho-L-threonyl-[protein] + ADP + H(+)</text>
        <dbReference type="Rhea" id="RHEA:46608"/>
        <dbReference type="Rhea" id="RHEA-COMP:11060"/>
        <dbReference type="Rhea" id="RHEA-COMP:11605"/>
        <dbReference type="ChEBI" id="CHEBI:15378"/>
        <dbReference type="ChEBI" id="CHEBI:30013"/>
        <dbReference type="ChEBI" id="CHEBI:30616"/>
        <dbReference type="ChEBI" id="CHEBI:61977"/>
        <dbReference type="ChEBI" id="CHEBI:456216"/>
        <dbReference type="EC" id="2.7.11.1"/>
    </reaction>
</comment>
<sequence>MDSESSYASSDNEEVKKEPEVAPTEKVVKKSPKKITIKSFALLGVLGEGSFGTVHHVINKDDGKEYALKIIPKRNIEKKQQNEIQRERSLLMAIDHPNIVKLHYCFHDRTNLYFAMDCCSNGELYTYMRNEGVIDLKVAKFLAAEIVNMITYMMDRNICHRDIKPSNLIFDEEMHLKLIDFGCGKYYADNNIQEDHKPTQSGSQSGLKERTCTFLGTCEYMSPEVVVGTQANSAIDLWSLGVIIYMFFTECSPFRGEYDQETLDKIVEDCPSFPEEFPEDAKDLCIKLLEKDPEKRLGAGYPGSEYDMTALKSHKFFDGIDFDNLFTSTSPIPKIDKMMNSIKSNIISKYRVKNAEEELKSPEIEEPKCLEVVEMPKQIAKAQTSEAHDSNKIESSCIKQKLKIEDWKVEKNITIIHTELIKLRSKLLFFYKSVISIVTDEPALYIYKLRSGNLIERYPLDTCKVNIKGKNKIKITSKTKEKFKKISNAFKVKNHKKHHRDSSNSKSLVEVLKEIRS</sequence>
<dbReference type="InterPro" id="IPR050236">
    <property type="entry name" value="Ser_Thr_kinase_AGC"/>
</dbReference>
<keyword evidence="13" id="KW-1185">Reference proteome</keyword>
<protein>
    <recommendedName>
        <fullName evidence="1">non-specific serine/threonine protein kinase</fullName>
        <ecNumber evidence="1">2.7.11.1</ecNumber>
    </recommendedName>
</protein>
<evidence type="ECO:0000256" key="5">
    <source>
        <dbReference type="ARBA" id="ARBA00022777"/>
    </source>
</evidence>
<dbReference type="EMBL" id="CAMPGE010028920">
    <property type="protein sequence ID" value="CAI2386413.1"/>
    <property type="molecule type" value="Genomic_DNA"/>
</dbReference>
<comment type="caution">
    <text evidence="12">The sequence shown here is derived from an EMBL/GenBank/DDBJ whole genome shotgun (WGS) entry which is preliminary data.</text>
</comment>
<dbReference type="InterPro" id="IPR011009">
    <property type="entry name" value="Kinase-like_dom_sf"/>
</dbReference>
<evidence type="ECO:0000256" key="10">
    <source>
        <dbReference type="SAM" id="MobiDB-lite"/>
    </source>
</evidence>
<feature type="binding site" evidence="9">
    <location>
        <position position="69"/>
    </location>
    <ligand>
        <name>ATP</name>
        <dbReference type="ChEBI" id="CHEBI:30616"/>
    </ligand>
</feature>
<dbReference type="InterPro" id="IPR008271">
    <property type="entry name" value="Ser/Thr_kinase_AS"/>
</dbReference>
<evidence type="ECO:0000256" key="4">
    <source>
        <dbReference type="ARBA" id="ARBA00022741"/>
    </source>
</evidence>
<evidence type="ECO:0000256" key="8">
    <source>
        <dbReference type="ARBA" id="ARBA00048679"/>
    </source>
</evidence>
<evidence type="ECO:0000256" key="3">
    <source>
        <dbReference type="ARBA" id="ARBA00022679"/>
    </source>
</evidence>
<dbReference type="PROSITE" id="PS00107">
    <property type="entry name" value="PROTEIN_KINASE_ATP"/>
    <property type="match status" value="1"/>
</dbReference>
<keyword evidence="3" id="KW-0808">Transferase</keyword>
<comment type="catalytic activity">
    <reaction evidence="8">
        <text>L-seryl-[protein] + ATP = O-phospho-L-seryl-[protein] + ADP + H(+)</text>
        <dbReference type="Rhea" id="RHEA:17989"/>
        <dbReference type="Rhea" id="RHEA-COMP:9863"/>
        <dbReference type="Rhea" id="RHEA-COMP:11604"/>
        <dbReference type="ChEBI" id="CHEBI:15378"/>
        <dbReference type="ChEBI" id="CHEBI:29999"/>
        <dbReference type="ChEBI" id="CHEBI:30616"/>
        <dbReference type="ChEBI" id="CHEBI:83421"/>
        <dbReference type="ChEBI" id="CHEBI:456216"/>
        <dbReference type="EC" id="2.7.11.1"/>
    </reaction>
</comment>
<evidence type="ECO:0000256" key="7">
    <source>
        <dbReference type="ARBA" id="ARBA00047899"/>
    </source>
</evidence>
<keyword evidence="4 9" id="KW-0547">Nucleotide-binding</keyword>
<evidence type="ECO:0000313" key="13">
    <source>
        <dbReference type="Proteomes" id="UP001295684"/>
    </source>
</evidence>
<dbReference type="GO" id="GO:0035556">
    <property type="term" value="P:intracellular signal transduction"/>
    <property type="evidence" value="ECO:0007669"/>
    <property type="project" value="TreeGrafter"/>
</dbReference>
<dbReference type="SMART" id="SM00220">
    <property type="entry name" value="S_TKc"/>
    <property type="match status" value="1"/>
</dbReference>
<evidence type="ECO:0000256" key="1">
    <source>
        <dbReference type="ARBA" id="ARBA00012513"/>
    </source>
</evidence>
<dbReference type="InterPro" id="IPR017441">
    <property type="entry name" value="Protein_kinase_ATP_BS"/>
</dbReference>
<keyword evidence="2" id="KW-0723">Serine/threonine-protein kinase</keyword>
<dbReference type="Gene3D" id="3.30.200.20">
    <property type="entry name" value="Phosphorylase Kinase, domain 1"/>
    <property type="match status" value="1"/>
</dbReference>